<comment type="caution">
    <text evidence="1">The sequence shown here is derived from an EMBL/GenBank/DDBJ whole genome shotgun (WGS) entry which is preliminary data.</text>
</comment>
<accession>A0A2S4V5Z7</accession>
<proteinExistence type="predicted"/>
<dbReference type="VEuPathDB" id="FungiDB:PSHT_04345"/>
<dbReference type="VEuPathDB" id="FungiDB:PSTT_10039"/>
<organism evidence="1 2">
    <name type="scientific">Puccinia striiformis</name>
    <dbReference type="NCBI Taxonomy" id="27350"/>
    <lineage>
        <taxon>Eukaryota</taxon>
        <taxon>Fungi</taxon>
        <taxon>Dikarya</taxon>
        <taxon>Basidiomycota</taxon>
        <taxon>Pucciniomycotina</taxon>
        <taxon>Pucciniomycetes</taxon>
        <taxon>Pucciniales</taxon>
        <taxon>Pucciniaceae</taxon>
        <taxon>Puccinia</taxon>
    </lineage>
</organism>
<reference evidence="1" key="1">
    <citation type="submission" date="2017-12" db="EMBL/GenBank/DDBJ databases">
        <title>Gene loss provides genomic basis for host adaptation in cereal stripe rust fungi.</title>
        <authorList>
            <person name="Xia C."/>
        </authorList>
    </citation>
    <scope>NUCLEOTIDE SEQUENCE [LARGE SCALE GENOMIC DNA]</scope>
    <source>
        <strain evidence="1">93-210</strain>
    </source>
</reference>
<dbReference type="Proteomes" id="UP000239156">
    <property type="component" value="Unassembled WGS sequence"/>
</dbReference>
<sequence>MSVLEDIVQEYGEAHLEIFIQSYLRRADGAIRAMEIFFSETLLTDSSLLKLPLKLAKDATWRDWPHKLASFKDGPPLLDSIESTVFPLKSSSNPMGHEEDQIGGKIKLLTRQNARAILALRQILANLIEEIVQEYGEAHLEIFIQAYLRRCDSTIRAMEEFFQRGDLSRLAAQAAKLQRWSAALGLNRVYGLSTQILIQSGSNPMNHEPYARSWQTAAALGANRVYSLCTQIMVQSRSNPVNHEQDQIGCKIKLLSRQNTRANQTLGQILASRRVILYAHSSTKFGSIFILSSTCTYLIHWFISCKAQNQSNESNIMTKYKRTVKVDRPAIFPHEGNRSEL</sequence>
<dbReference type="SUPFAM" id="SSF47226">
    <property type="entry name" value="Histidine-containing phosphotransfer domain, HPT domain"/>
    <property type="match status" value="1"/>
</dbReference>
<evidence type="ECO:0000313" key="2">
    <source>
        <dbReference type="Proteomes" id="UP000239156"/>
    </source>
</evidence>
<dbReference type="GO" id="GO:0000160">
    <property type="term" value="P:phosphorelay signal transduction system"/>
    <property type="evidence" value="ECO:0007669"/>
    <property type="project" value="InterPro"/>
</dbReference>
<keyword evidence="2" id="KW-1185">Reference proteome</keyword>
<dbReference type="AlphaFoldDB" id="A0A2S4V5Z7"/>
<name>A0A2S4V5Z7_9BASI</name>
<gene>
    <name evidence="1" type="ORF">PSTT_10039</name>
</gene>
<protein>
    <submittedName>
        <fullName evidence="1">Uncharacterized protein</fullName>
    </submittedName>
</protein>
<dbReference type="InterPro" id="IPR036641">
    <property type="entry name" value="HPT_dom_sf"/>
</dbReference>
<evidence type="ECO:0000313" key="1">
    <source>
        <dbReference type="EMBL" id="POW04941.1"/>
    </source>
</evidence>
<dbReference type="EMBL" id="PKSL01000105">
    <property type="protein sequence ID" value="POW04941.1"/>
    <property type="molecule type" value="Genomic_DNA"/>
</dbReference>